<feature type="disulfide bond" evidence="3">
    <location>
        <begin position="429"/>
        <end position="437"/>
    </location>
</feature>
<dbReference type="EMBL" id="QZBT01000038">
    <property type="protein sequence ID" value="THZ85021.1"/>
    <property type="molecule type" value="Genomic_DNA"/>
</dbReference>
<comment type="caution">
    <text evidence="4">The sequence shown here is derived from an EMBL/GenBank/DDBJ whole genome shotgun (WGS) entry which is preliminary data.</text>
</comment>
<dbReference type="PIRSF" id="PIRSF000894">
    <property type="entry name" value="Acid_phosphatase"/>
    <property type="match status" value="1"/>
</dbReference>
<feature type="disulfide bond" evidence="3">
    <location>
        <begin position="265"/>
        <end position="278"/>
    </location>
</feature>
<dbReference type="GO" id="GO:0009277">
    <property type="term" value="C:fungal-type cell wall"/>
    <property type="evidence" value="ECO:0007669"/>
    <property type="project" value="TreeGrafter"/>
</dbReference>
<dbReference type="Proteomes" id="UP000310039">
    <property type="component" value="Unassembled WGS sequence"/>
</dbReference>
<organism evidence="4 5">
    <name type="scientific">Aureobasidium pullulans</name>
    <name type="common">Black yeast</name>
    <name type="synonym">Pullularia pullulans</name>
    <dbReference type="NCBI Taxonomy" id="5580"/>
    <lineage>
        <taxon>Eukaryota</taxon>
        <taxon>Fungi</taxon>
        <taxon>Dikarya</taxon>
        <taxon>Ascomycota</taxon>
        <taxon>Pezizomycotina</taxon>
        <taxon>Dothideomycetes</taxon>
        <taxon>Dothideomycetidae</taxon>
        <taxon>Dothideales</taxon>
        <taxon>Saccotheciaceae</taxon>
        <taxon>Aureobasidium</taxon>
    </lineage>
</organism>
<evidence type="ECO:0000256" key="3">
    <source>
        <dbReference type="PIRSR" id="PIRSR000894-2"/>
    </source>
</evidence>
<dbReference type="AlphaFoldDB" id="A0A4S9Y0Q6"/>
<evidence type="ECO:0000256" key="2">
    <source>
        <dbReference type="ARBA" id="ARBA00023180"/>
    </source>
</evidence>
<dbReference type="SUPFAM" id="SSF53254">
    <property type="entry name" value="Phosphoglycerate mutase-like"/>
    <property type="match status" value="1"/>
</dbReference>
<dbReference type="InterPro" id="IPR029033">
    <property type="entry name" value="His_PPase_superfam"/>
</dbReference>
<dbReference type="GO" id="GO:0003993">
    <property type="term" value="F:acid phosphatase activity"/>
    <property type="evidence" value="ECO:0007669"/>
    <property type="project" value="TreeGrafter"/>
</dbReference>
<evidence type="ECO:0000313" key="4">
    <source>
        <dbReference type="EMBL" id="THZ85021.1"/>
    </source>
</evidence>
<evidence type="ECO:0000313" key="5">
    <source>
        <dbReference type="Proteomes" id="UP000310039"/>
    </source>
</evidence>
<evidence type="ECO:0000256" key="1">
    <source>
        <dbReference type="ARBA" id="ARBA00022801"/>
    </source>
</evidence>
<gene>
    <name evidence="4" type="ORF">D6C84_03648</name>
</gene>
<dbReference type="PANTHER" id="PTHR20963">
    <property type="entry name" value="MULTIPLE INOSITOL POLYPHOSPHATE PHOSPHATASE-RELATED"/>
    <property type="match status" value="1"/>
</dbReference>
<feature type="disulfide bond" evidence="3">
    <location>
        <begin position="74"/>
        <end position="399"/>
    </location>
</feature>
<dbReference type="Gene3D" id="3.40.50.1240">
    <property type="entry name" value="Phosphoglycerate mutase-like"/>
    <property type="match status" value="1"/>
</dbReference>
<keyword evidence="2" id="KW-0325">Glycoprotein</keyword>
<reference evidence="4 5" key="1">
    <citation type="submission" date="2018-10" db="EMBL/GenBank/DDBJ databases">
        <title>Fifty Aureobasidium pullulans genomes reveal a recombining polyextremotolerant generalist.</title>
        <authorList>
            <person name="Gostincar C."/>
            <person name="Turk M."/>
            <person name="Zajc J."/>
            <person name="Gunde-Cimerman N."/>
        </authorList>
    </citation>
    <scope>NUCLEOTIDE SEQUENCE [LARGE SCALE GENOMIC DNA]</scope>
    <source>
        <strain evidence="4 5">EXF-3403</strain>
    </source>
</reference>
<dbReference type="Pfam" id="PF00328">
    <property type="entry name" value="His_Phos_2"/>
    <property type="match status" value="1"/>
</dbReference>
<dbReference type="PANTHER" id="PTHR20963:SF14">
    <property type="entry name" value="ACID PHOSPHATASE, PUTATIVE-RELATED"/>
    <property type="match status" value="1"/>
</dbReference>
<keyword evidence="1" id="KW-0378">Hydrolase</keyword>
<dbReference type="InterPro" id="IPR000560">
    <property type="entry name" value="His_Pase_clade-2"/>
</dbReference>
<dbReference type="InterPro" id="IPR016274">
    <property type="entry name" value="Histidine_acid_Pase_euk"/>
</dbReference>
<sequence length="474" mass="52926">MLYPHFTAHPKSVPPATTQLAADKMHSITASLLLSASALTAAKYTFDPLEHMSGIAPYFEPENPPFDPAPPQGCNVTRAAYLVRHAAIYANDFDYESYIEPFVKKLEASQGNSSISWDRSHALSFLSTWTSPIEDEDIENLSKVGNLEAMKLGVDVYQRYQHFKQPAKVWTSTAERTVLSAESFVEGYAIKENETEIVQIGEYKETGADSLTPYKACPAYSGSRGSSQSMVFQKKYTAPIISRFRHEVPTFNWTASDIYGMQQLCGYETVIRGDSPFCSLDLFSPNEWLQFEYTNDIMYHHNTGYGNPASGAIGYPWVKSTADLLTSNNASQDIYVSFTHRELPPTVLVALGLFNNTAYSASDDVNATMPSDGINPQRAWQSSKFMSFLTNIAIERLECDSFGFQDNANQTGEYYRILVNKNPQLLQECTDGPGESCSRDSFLKFIDEKTERFSGFSEKCGVTYSNSTDALTIY</sequence>
<name>A0A4S9Y0Q6_AURPU</name>
<protein>
    <submittedName>
        <fullName evidence="4">Phosphoglycerate mutase-like protein</fullName>
    </submittedName>
</protein>
<proteinExistence type="predicted"/>
<feature type="disulfide bond" evidence="3">
    <location>
        <begin position="217"/>
        <end position="460"/>
    </location>
</feature>
<keyword evidence="3" id="KW-1015">Disulfide bond</keyword>
<dbReference type="FunFam" id="3.40.50.1240:FF:000065">
    <property type="entry name" value="Similar to histidine acid phosphatase"/>
    <property type="match status" value="1"/>
</dbReference>
<accession>A0A4S9Y0Q6</accession>
<dbReference type="CDD" id="cd07061">
    <property type="entry name" value="HP_HAP_like"/>
    <property type="match status" value="1"/>
</dbReference>